<dbReference type="PANTHER" id="PTHR23074">
    <property type="entry name" value="AAA DOMAIN-CONTAINING"/>
    <property type="match status" value="1"/>
</dbReference>
<dbReference type="InterPro" id="IPR050304">
    <property type="entry name" value="MT-severing_AAA_ATPase"/>
</dbReference>
<proteinExistence type="predicted"/>
<evidence type="ECO:0000313" key="2">
    <source>
        <dbReference type="EMBL" id="KAL2320049.1"/>
    </source>
</evidence>
<comment type="caution">
    <text evidence="2">The sequence shown here is derived from an EMBL/GenBank/DDBJ whole genome shotgun (WGS) entry which is preliminary data.</text>
</comment>
<feature type="region of interest" description="Disordered" evidence="1">
    <location>
        <begin position="90"/>
        <end position="149"/>
    </location>
</feature>
<evidence type="ECO:0000256" key="1">
    <source>
        <dbReference type="SAM" id="MobiDB-lite"/>
    </source>
</evidence>
<gene>
    <name evidence="2" type="ORF">Fmac_029018</name>
</gene>
<organism evidence="2 3">
    <name type="scientific">Flemingia macrophylla</name>
    <dbReference type="NCBI Taxonomy" id="520843"/>
    <lineage>
        <taxon>Eukaryota</taxon>
        <taxon>Viridiplantae</taxon>
        <taxon>Streptophyta</taxon>
        <taxon>Embryophyta</taxon>
        <taxon>Tracheophyta</taxon>
        <taxon>Spermatophyta</taxon>
        <taxon>Magnoliopsida</taxon>
        <taxon>eudicotyledons</taxon>
        <taxon>Gunneridae</taxon>
        <taxon>Pentapetalae</taxon>
        <taxon>rosids</taxon>
        <taxon>fabids</taxon>
        <taxon>Fabales</taxon>
        <taxon>Fabaceae</taxon>
        <taxon>Papilionoideae</taxon>
        <taxon>50 kb inversion clade</taxon>
        <taxon>NPAAA clade</taxon>
        <taxon>indigoferoid/millettioid clade</taxon>
        <taxon>Phaseoleae</taxon>
        <taxon>Flemingia</taxon>
    </lineage>
</organism>
<dbReference type="Proteomes" id="UP001603857">
    <property type="component" value="Unassembled WGS sequence"/>
</dbReference>
<sequence length="270" mass="30143">MTGRSVCQGILQSQDRTDFSNTIKSSLVGDPTSNNNPTLITETNVVELVLEIFRDAIESAPLGFWEKRKSGEGKNGKSYLRSQFRVSTPWSTSRRISSRRRTLRSRNPSCRNSPSTSAASRRFAARPKTKPKDSSGNSEDPEQAKLRVGFNSTIKREKPNVKWTDIMRLESTKQALQEAVILPVKFPQFFTSGLGYLKIVSTSLSLCLSRHANENENPRSSSSSFVGPRSCLSPLTSLHTSHLHLHSEAWTLTLLHCIRRLRVTVAVVVT</sequence>
<accession>A0ABD1L950</accession>
<dbReference type="PANTHER" id="PTHR23074:SF83">
    <property type="entry name" value="VACUOLAR PROTEIN SORTING-ASSOCIATED PROTEIN 4A"/>
    <property type="match status" value="1"/>
</dbReference>
<dbReference type="InterPro" id="IPR027417">
    <property type="entry name" value="P-loop_NTPase"/>
</dbReference>
<evidence type="ECO:0000313" key="3">
    <source>
        <dbReference type="Proteomes" id="UP001603857"/>
    </source>
</evidence>
<keyword evidence="3" id="KW-1185">Reference proteome</keyword>
<name>A0ABD1L950_9FABA</name>
<feature type="compositionally biased region" description="Low complexity" evidence="1">
    <location>
        <begin position="105"/>
        <end position="122"/>
    </location>
</feature>
<dbReference type="AlphaFoldDB" id="A0ABD1L950"/>
<reference evidence="2 3" key="1">
    <citation type="submission" date="2024-08" db="EMBL/GenBank/DDBJ databases">
        <title>Insights into the chromosomal genome structure of Flemingia macrophylla.</title>
        <authorList>
            <person name="Ding Y."/>
            <person name="Zhao Y."/>
            <person name="Bi W."/>
            <person name="Wu M."/>
            <person name="Zhao G."/>
            <person name="Gong Y."/>
            <person name="Li W."/>
            <person name="Zhang P."/>
        </authorList>
    </citation>
    <scope>NUCLEOTIDE SEQUENCE [LARGE SCALE GENOMIC DNA]</scope>
    <source>
        <strain evidence="2">DYQJB</strain>
        <tissue evidence="2">Leaf</tissue>
    </source>
</reference>
<protein>
    <submittedName>
        <fullName evidence="2">Uncharacterized protein</fullName>
    </submittedName>
</protein>
<dbReference type="Gene3D" id="3.40.50.300">
    <property type="entry name" value="P-loop containing nucleotide triphosphate hydrolases"/>
    <property type="match status" value="1"/>
</dbReference>
<dbReference type="EMBL" id="JBGMDY010000010">
    <property type="protein sequence ID" value="KAL2320049.1"/>
    <property type="molecule type" value="Genomic_DNA"/>
</dbReference>